<dbReference type="Pfam" id="PF01593">
    <property type="entry name" value="Amino_oxidase"/>
    <property type="match status" value="1"/>
</dbReference>
<dbReference type="PANTHER" id="PTHR43734">
    <property type="entry name" value="PHYTOENE DESATURASE"/>
    <property type="match status" value="1"/>
</dbReference>
<dbReference type="InterPro" id="IPR002937">
    <property type="entry name" value="Amino_oxidase"/>
</dbReference>
<dbReference type="RefSeq" id="WP_007493142.1">
    <property type="nucleotide sequence ID" value="NZ_AGBF01000015.1"/>
</dbReference>
<proteinExistence type="predicted"/>
<dbReference type="PATRIC" id="fig|700597.3.peg.1575"/>
<dbReference type="Proteomes" id="UP000004217">
    <property type="component" value="Unassembled WGS sequence"/>
</dbReference>
<dbReference type="OrthoDB" id="9774675at2"/>
<comment type="caution">
    <text evidence="2">The sequence shown here is derived from an EMBL/GenBank/DDBJ whole genome shotgun (WGS) entry which is preliminary data.</text>
</comment>
<dbReference type="PROSITE" id="PS01287">
    <property type="entry name" value="RTC"/>
    <property type="match status" value="1"/>
</dbReference>
<organism evidence="2 3">
    <name type="scientific">Streptomyces zinciresistens K42</name>
    <dbReference type="NCBI Taxonomy" id="700597"/>
    <lineage>
        <taxon>Bacteria</taxon>
        <taxon>Bacillati</taxon>
        <taxon>Actinomycetota</taxon>
        <taxon>Actinomycetes</taxon>
        <taxon>Kitasatosporales</taxon>
        <taxon>Streptomycetaceae</taxon>
        <taxon>Streptomyces</taxon>
    </lineage>
</organism>
<keyword evidence="3" id="KW-1185">Reference proteome</keyword>
<dbReference type="EMBL" id="AGBF01000015">
    <property type="protein sequence ID" value="EGX60431.1"/>
    <property type="molecule type" value="Genomic_DNA"/>
</dbReference>
<reference evidence="2 3" key="1">
    <citation type="submission" date="2011-08" db="EMBL/GenBank/DDBJ databases">
        <authorList>
            <person name="Lin Y."/>
            <person name="Hao X."/>
            <person name="Johnstone L."/>
            <person name="Miller S.J."/>
            <person name="Wei G."/>
            <person name="Rensing C."/>
        </authorList>
    </citation>
    <scope>NUCLEOTIDE SEQUENCE [LARGE SCALE GENOMIC DNA]</scope>
    <source>
        <strain evidence="2 3">K42</strain>
    </source>
</reference>
<dbReference type="InterPro" id="IPR020719">
    <property type="entry name" value="RNA3'_term_phos_cycl-like_CS"/>
</dbReference>
<gene>
    <name evidence="2" type="ORF">SZN_08059</name>
</gene>
<dbReference type="InterPro" id="IPR036188">
    <property type="entry name" value="FAD/NAD-bd_sf"/>
</dbReference>
<evidence type="ECO:0000313" key="3">
    <source>
        <dbReference type="Proteomes" id="UP000004217"/>
    </source>
</evidence>
<name>G2G7Z8_9ACTN</name>
<evidence type="ECO:0000313" key="2">
    <source>
        <dbReference type="EMBL" id="EGX60431.1"/>
    </source>
</evidence>
<feature type="domain" description="Amine oxidase" evidence="1">
    <location>
        <begin position="14"/>
        <end position="489"/>
    </location>
</feature>
<accession>G2G7Z8</accession>
<dbReference type="Gene3D" id="3.50.50.60">
    <property type="entry name" value="FAD/NAD(P)-binding domain"/>
    <property type="match status" value="2"/>
</dbReference>
<dbReference type="GO" id="GO:0016491">
    <property type="term" value="F:oxidoreductase activity"/>
    <property type="evidence" value="ECO:0007669"/>
    <property type="project" value="InterPro"/>
</dbReference>
<sequence>MARIAVIGAGTGAMAAAARLAVAGHRVAVYERTRTYGGALRRFERDGFGFDTGPGLLPLPAVYRDLFLKTGREPLESCVDLVQVDPSARHVFADGTEAVLPNASRAGVVTALDEALGAGTGERWGDFLVRAREAWDRTRRPLLEEPLWPDWRVLAERDPYPSVPHKRLLRTRRAGTLAEVGAWELRDPRLVALLESHALAYGLDPRRTPASAAVLPYLEHAFGTWYVRGGMRELARAVHERCVARRVAFHFGAEVTAVLEKDGRAAGAELADGSVVEADFVVAGVAPGVLDRLVRGTAPRGGGEVAPQRGGAGRLTVLLALRGARPPGTVHRTVVHARDREAEADALSGAAGALPADPTVTILRPDDPALVPDGAHEALTLTTAVPAGAGPDALTRHADRLVAVAERAVPRLRERLLWREVRTPADTERETGAALGAVPAPSLAAGGGRLLHPSNSTALAGLFTAGGWSHPGGGLPHAGMSGALVAGLIVEGPEFRGSR</sequence>
<dbReference type="AlphaFoldDB" id="G2G7Z8"/>
<dbReference type="SUPFAM" id="SSF51905">
    <property type="entry name" value="FAD/NAD(P)-binding domain"/>
    <property type="match status" value="1"/>
</dbReference>
<evidence type="ECO:0000259" key="1">
    <source>
        <dbReference type="Pfam" id="PF01593"/>
    </source>
</evidence>
<dbReference type="PANTHER" id="PTHR43734:SF1">
    <property type="entry name" value="PHYTOENE DESATURASE"/>
    <property type="match status" value="1"/>
</dbReference>
<protein>
    <recommendedName>
        <fullName evidence="1">Amine oxidase domain-containing protein</fullName>
    </recommendedName>
</protein>